<evidence type="ECO:0000313" key="1">
    <source>
        <dbReference type="EMBL" id="KAE8245467.1"/>
    </source>
</evidence>
<proteinExistence type="predicted"/>
<evidence type="ECO:0000313" key="2">
    <source>
        <dbReference type="Proteomes" id="UP000077521"/>
    </source>
</evidence>
<accession>A0A177T4K2</accession>
<organism evidence="1 2">
    <name type="scientific">Tilletia indica</name>
    <dbReference type="NCBI Taxonomy" id="43049"/>
    <lineage>
        <taxon>Eukaryota</taxon>
        <taxon>Fungi</taxon>
        <taxon>Dikarya</taxon>
        <taxon>Basidiomycota</taxon>
        <taxon>Ustilaginomycotina</taxon>
        <taxon>Exobasidiomycetes</taxon>
        <taxon>Tilletiales</taxon>
        <taxon>Tilletiaceae</taxon>
        <taxon>Tilletia</taxon>
    </lineage>
</organism>
<reference evidence="1" key="2">
    <citation type="journal article" date="2019" name="IMA Fungus">
        <title>Genome sequencing and comparison of five Tilletia species to identify candidate genes for the detection of regulated species infecting wheat.</title>
        <authorList>
            <person name="Nguyen H.D.T."/>
            <person name="Sultana T."/>
            <person name="Kesanakurti P."/>
            <person name="Hambleton S."/>
        </authorList>
    </citation>
    <scope>NUCLEOTIDE SEQUENCE</scope>
    <source>
        <strain evidence="1">DAOMC 236416</strain>
    </source>
</reference>
<dbReference type="Proteomes" id="UP000077521">
    <property type="component" value="Unassembled WGS sequence"/>
</dbReference>
<comment type="caution">
    <text evidence="1">The sequence shown here is derived from an EMBL/GenBank/DDBJ whole genome shotgun (WGS) entry which is preliminary data.</text>
</comment>
<sequence length="328" mass="34423">MDEMHRRSTSVKRTPASITHGLLLMSFSTSTPFNLWTRSGFYNDEEFCVQSKLGHRCYTSDECSEGVCDSTKTYPLRDTGKACSASSKCSFQLRNPSTAICTLKNALASACTKTDDCTTGGCCNSVCSILPVDHPCSKAGFRSGVAPDNGCSANSDCASLQCDPTYITLCGSNGQGPCNTFQACNPVSTIGGVCSADGVCHKAAGSSTATCQVATITTPTSTPTSTITLSSTSTPTSTTFTASKPSATPLYASGLACNANSDFSGYCPHLLQANGTQASMRMCQDKKVLGEACYTSVIFPQSRADWVTDDAQAHASGRSLRLLQGERN</sequence>
<gene>
    <name evidence="1" type="ORF">A4X13_0g5902</name>
</gene>
<reference evidence="1" key="1">
    <citation type="submission" date="2016-04" db="EMBL/GenBank/DDBJ databases">
        <authorList>
            <person name="Nguyen H.D."/>
            <person name="Samba Siva P."/>
            <person name="Cullis J."/>
            <person name="Levesque C.A."/>
            <person name="Hambleton S."/>
        </authorList>
    </citation>
    <scope>NUCLEOTIDE SEQUENCE</scope>
    <source>
        <strain evidence="1">DAOMC 236416</strain>
    </source>
</reference>
<protein>
    <submittedName>
        <fullName evidence="1">Uncharacterized protein</fullName>
    </submittedName>
</protein>
<dbReference type="AlphaFoldDB" id="A0A177T4K2"/>
<name>A0A177T4K2_9BASI</name>
<keyword evidence="2" id="KW-1185">Reference proteome</keyword>
<dbReference type="EMBL" id="LWDF02000503">
    <property type="protein sequence ID" value="KAE8245467.1"/>
    <property type="molecule type" value="Genomic_DNA"/>
</dbReference>